<feature type="compositionally biased region" description="Low complexity" evidence="1">
    <location>
        <begin position="24"/>
        <end position="35"/>
    </location>
</feature>
<reference evidence="2" key="1">
    <citation type="journal article" date="2015" name="Nature">
        <title>Complex archaea that bridge the gap between prokaryotes and eukaryotes.</title>
        <authorList>
            <person name="Spang A."/>
            <person name="Saw J.H."/>
            <person name="Jorgensen S.L."/>
            <person name="Zaremba-Niedzwiedzka K."/>
            <person name="Martijn J."/>
            <person name="Lind A.E."/>
            <person name="van Eijk R."/>
            <person name="Schleper C."/>
            <person name="Guy L."/>
            <person name="Ettema T.J."/>
        </authorList>
    </citation>
    <scope>NUCLEOTIDE SEQUENCE</scope>
</reference>
<dbReference type="AlphaFoldDB" id="A0A0F9PBT6"/>
<evidence type="ECO:0000313" key="2">
    <source>
        <dbReference type="EMBL" id="KKN29275.1"/>
    </source>
</evidence>
<evidence type="ECO:0000256" key="1">
    <source>
        <dbReference type="SAM" id="MobiDB-lite"/>
    </source>
</evidence>
<name>A0A0F9PBT6_9ZZZZ</name>
<protein>
    <submittedName>
        <fullName evidence="2">Uncharacterized protein</fullName>
    </submittedName>
</protein>
<proteinExistence type="predicted"/>
<organism evidence="2">
    <name type="scientific">marine sediment metagenome</name>
    <dbReference type="NCBI Taxonomy" id="412755"/>
    <lineage>
        <taxon>unclassified sequences</taxon>
        <taxon>metagenomes</taxon>
        <taxon>ecological metagenomes</taxon>
    </lineage>
</organism>
<dbReference type="EMBL" id="LAZR01002498">
    <property type="protein sequence ID" value="KKN29275.1"/>
    <property type="molecule type" value="Genomic_DNA"/>
</dbReference>
<comment type="caution">
    <text evidence="2">The sequence shown here is derived from an EMBL/GenBank/DDBJ whole genome shotgun (WGS) entry which is preliminary data.</text>
</comment>
<feature type="region of interest" description="Disordered" evidence="1">
    <location>
        <begin position="1"/>
        <end position="42"/>
    </location>
</feature>
<sequence>MNEKQKEQARLRKQNQRDRERGNSVTLDSVTSSVTRPNRMGANGMIEMVENEYNPDELMPDGSKRYVGPFSDGCVLDRTTVPLPNLTLPVPKFTPVKTRLS</sequence>
<gene>
    <name evidence="2" type="ORF">LCGC14_0845810</name>
</gene>
<feature type="compositionally biased region" description="Basic and acidic residues" evidence="1">
    <location>
        <begin position="1"/>
        <end position="22"/>
    </location>
</feature>
<accession>A0A0F9PBT6</accession>